<sequence length="1109" mass="124084">MATTTTTTTTTKNKKVVFLACWIFLAAAIPAVESKSDGVGEWQLLTKQNFSSQIRLHPHILLIVTLPWSGESRSLMKDVAQLVTDNHEDFSSLRLRFMYRNAEKVLADAIGAATGAEETTVLYYHNSVSYKYGGRLRAQNVLASLRPYVAVGPEELPFKSLKTPEELKEFVDSTDKALILFEFCEWTSKLLARREMNGTDRNGSALQGNFLGFNISGEANSSPAHLGKNIQKGIESAKMCGVDYGLGGVPWLGDFSSVNDSASFEESEQMSSFCNREEYQLFDSFLSKFTTVAREFFLPPERYKFGLVSERSMLSTFGIEDSSTWLAVLYLSGCPGCSKIIKKEEDLKNAFQMDNLVVTELEGLGNTLKPAFPANQPSALLFVDRSSDLSETRIKCKKALDAFRELALHYHISRQSGGQYGDKSEKSSVQDYQALRSTSGYPKLKLSQTIKLNDKTSTFMIVDEGKQVTLDNIALDLQGSSLKEILDIVLKQKNKGKLSSLAKELGFQLLSDDMDIRLVNTLPVQKELQSDQLTEELSKEGLVTSSVNSDKDQLPHRTSVSAEEHLETSEVTDSDIFSQTDEEKTAYVGTSKQFLSADSEQHLADHKLDSTEDIKVDEESSSQEDKSGEQQLCSQGFEGSFFFSDGNYRLLNSLTGGSKIPALVIVDPIAQQHFVFSEETDLSYPSLANFLSGFVNGSLLPYQQSESVLQSSREATQPPFVNLDFREVDSVPRVTSHTFTDQVIGFNQSDTDAWNKDVLVLFSNRWCGFCQRMELVVREVYRAMRDYIKMLKSGSKNEKTRFHDGDLKDEMLKLPLVYLLDCTLNDCSLILKSMNQREVYPALVLFPAEKKNAVLYEGDMAVTEIFEFMADRGSNSDDLISEKGSLWTVAKKWGRNQNLFKVQSSDIHKGAPFEKDTLHEILLTQTHKQGIRDNQPESHTSQGLQEAALRVVTGSTLVATDKLLTVHPFDKSEVLIVKADRVSGFEGLIINKNIKWDVLLELDKGLEMLSEAPLSFGGPLVKVGMPLVALTRRFVTNEYPEVLPGVYFLDQSATLRKIKEIKLGNQSVSDHWFFYGYSSWGWDQLFDEIAEGAWDLSDVGTRHLDWPSG</sequence>
<dbReference type="Gene3D" id="3.40.1740.10">
    <property type="entry name" value="VC0467-like"/>
    <property type="match status" value="1"/>
</dbReference>
<keyword evidence="4" id="KW-1185">Reference proteome</keyword>
<feature type="compositionally biased region" description="Basic and acidic residues" evidence="1">
    <location>
        <begin position="606"/>
        <end position="628"/>
    </location>
</feature>
<organism evidence="3 4">
    <name type="scientific">Malus baccata</name>
    <name type="common">Siberian crab apple</name>
    <name type="synonym">Pyrus baccata</name>
    <dbReference type="NCBI Taxonomy" id="106549"/>
    <lineage>
        <taxon>Eukaryota</taxon>
        <taxon>Viridiplantae</taxon>
        <taxon>Streptophyta</taxon>
        <taxon>Embryophyta</taxon>
        <taxon>Tracheophyta</taxon>
        <taxon>Spermatophyta</taxon>
        <taxon>Magnoliopsida</taxon>
        <taxon>eudicotyledons</taxon>
        <taxon>Gunneridae</taxon>
        <taxon>Pentapetalae</taxon>
        <taxon>rosids</taxon>
        <taxon>fabids</taxon>
        <taxon>Rosales</taxon>
        <taxon>Rosaceae</taxon>
        <taxon>Amygdaloideae</taxon>
        <taxon>Maleae</taxon>
        <taxon>Malus</taxon>
    </lineage>
</organism>
<name>A0A540MN53_MALBA</name>
<dbReference type="Gene3D" id="3.40.30.10">
    <property type="entry name" value="Glutaredoxin"/>
    <property type="match status" value="2"/>
</dbReference>
<dbReference type="SUPFAM" id="SSF52833">
    <property type="entry name" value="Thioredoxin-like"/>
    <property type="match status" value="1"/>
</dbReference>
<dbReference type="SUPFAM" id="SSF143456">
    <property type="entry name" value="VC0467-like"/>
    <property type="match status" value="1"/>
</dbReference>
<dbReference type="InterPro" id="IPR036249">
    <property type="entry name" value="Thioredoxin-like_sf"/>
</dbReference>
<evidence type="ECO:0000313" key="3">
    <source>
        <dbReference type="EMBL" id="TQD99809.1"/>
    </source>
</evidence>
<dbReference type="Proteomes" id="UP000315295">
    <property type="component" value="Unassembled WGS sequence"/>
</dbReference>
<feature type="region of interest" description="Disordered" evidence="1">
    <location>
        <begin position="530"/>
        <end position="579"/>
    </location>
</feature>
<evidence type="ECO:0000256" key="2">
    <source>
        <dbReference type="SAM" id="SignalP"/>
    </source>
</evidence>
<comment type="caution">
    <text evidence="3">The sequence shown here is derived from an EMBL/GenBank/DDBJ whole genome shotgun (WGS) entry which is preliminary data.</text>
</comment>
<reference evidence="3 4" key="1">
    <citation type="journal article" date="2019" name="G3 (Bethesda)">
        <title>Sequencing of a Wild Apple (Malus baccata) Genome Unravels the Differences Between Cultivated and Wild Apple Species Regarding Disease Resistance and Cold Tolerance.</title>
        <authorList>
            <person name="Chen X."/>
        </authorList>
    </citation>
    <scope>NUCLEOTIDE SEQUENCE [LARGE SCALE GENOMIC DNA]</scope>
    <source>
        <strain evidence="4">cv. Shandingzi</strain>
        <tissue evidence="3">Leaves</tissue>
    </source>
</reference>
<proteinExistence type="predicted"/>
<dbReference type="STRING" id="106549.A0A540MN53"/>
<dbReference type="PANTHER" id="PTHR31984">
    <property type="entry name" value="TRANSPORTER, PUTATIVE (DUF179)-RELATED"/>
    <property type="match status" value="1"/>
</dbReference>
<keyword evidence="2" id="KW-0732">Signal</keyword>
<gene>
    <name evidence="3" type="ORF">C1H46_014547</name>
</gene>
<feature type="compositionally biased region" description="Polar residues" evidence="1">
    <location>
        <begin position="569"/>
        <end position="579"/>
    </location>
</feature>
<feature type="chain" id="PRO_5022165998" description="Thioredoxin domain-containing protein" evidence="2">
    <location>
        <begin position="35"/>
        <end position="1109"/>
    </location>
</feature>
<protein>
    <recommendedName>
        <fullName evidence="5">Thioredoxin domain-containing protein</fullName>
    </recommendedName>
</protein>
<dbReference type="InterPro" id="IPR003774">
    <property type="entry name" value="AlgH-like"/>
</dbReference>
<feature type="signal peptide" evidence="2">
    <location>
        <begin position="1"/>
        <end position="34"/>
    </location>
</feature>
<evidence type="ECO:0000313" key="4">
    <source>
        <dbReference type="Proteomes" id="UP000315295"/>
    </source>
</evidence>
<feature type="region of interest" description="Disordered" evidence="1">
    <location>
        <begin position="606"/>
        <end position="630"/>
    </location>
</feature>
<dbReference type="AlphaFoldDB" id="A0A540MN53"/>
<dbReference type="PANTHER" id="PTHR31984:SF12">
    <property type="entry name" value="THIOREDOXIN DOMAIN-CONTAINING PROTEIN"/>
    <property type="match status" value="1"/>
</dbReference>
<evidence type="ECO:0008006" key="5">
    <source>
        <dbReference type="Google" id="ProtNLM"/>
    </source>
</evidence>
<evidence type="ECO:0000256" key="1">
    <source>
        <dbReference type="SAM" id="MobiDB-lite"/>
    </source>
</evidence>
<dbReference type="EMBL" id="VIEB01000227">
    <property type="protein sequence ID" value="TQD99809.1"/>
    <property type="molecule type" value="Genomic_DNA"/>
</dbReference>
<accession>A0A540MN53</accession>
<dbReference type="Pfam" id="PF02622">
    <property type="entry name" value="DUF179"/>
    <property type="match status" value="1"/>
</dbReference>